<evidence type="ECO:0000256" key="6">
    <source>
        <dbReference type="ARBA" id="ARBA00022737"/>
    </source>
</evidence>
<feature type="signal peptide" evidence="12">
    <location>
        <begin position="1"/>
        <end position="26"/>
    </location>
</feature>
<dbReference type="Gene3D" id="3.10.100.10">
    <property type="entry name" value="Mannose-Binding Protein A, subunit A"/>
    <property type="match status" value="1"/>
</dbReference>
<dbReference type="InterPro" id="IPR001304">
    <property type="entry name" value="C-type_lectin-like"/>
</dbReference>
<evidence type="ECO:0000256" key="12">
    <source>
        <dbReference type="SAM" id="SignalP"/>
    </source>
</evidence>
<evidence type="ECO:0000313" key="14">
    <source>
        <dbReference type="EMBL" id="KAG7487845.1"/>
    </source>
</evidence>
<protein>
    <recommendedName>
        <fullName evidence="13">C-type lectin domain-containing protein</fullName>
    </recommendedName>
</protein>
<dbReference type="PROSITE" id="PS51854">
    <property type="entry name" value="CSPG"/>
    <property type="match status" value="12"/>
</dbReference>
<proteinExistence type="inferred from homology"/>
<keyword evidence="6" id="KW-0677">Repeat</keyword>
<dbReference type="SMART" id="SM00034">
    <property type="entry name" value="CLECT"/>
    <property type="match status" value="1"/>
</dbReference>
<evidence type="ECO:0000256" key="10">
    <source>
        <dbReference type="PROSITE-ProRule" id="PRU01201"/>
    </source>
</evidence>
<feature type="chain" id="PRO_5038670942" description="C-type lectin domain-containing protein" evidence="12">
    <location>
        <begin position="27"/>
        <end position="2167"/>
    </location>
</feature>
<organism evidence="14 15">
    <name type="scientific">Megalops atlanticus</name>
    <name type="common">Tarpon</name>
    <name type="synonym">Clupea gigantea</name>
    <dbReference type="NCBI Taxonomy" id="7932"/>
    <lineage>
        <taxon>Eukaryota</taxon>
        <taxon>Metazoa</taxon>
        <taxon>Chordata</taxon>
        <taxon>Craniata</taxon>
        <taxon>Vertebrata</taxon>
        <taxon>Euteleostomi</taxon>
        <taxon>Actinopterygii</taxon>
        <taxon>Neopterygii</taxon>
        <taxon>Teleostei</taxon>
        <taxon>Elopiformes</taxon>
        <taxon>Megalopidae</taxon>
        <taxon>Megalops</taxon>
    </lineage>
</organism>
<evidence type="ECO:0000259" key="13">
    <source>
        <dbReference type="PROSITE" id="PS50041"/>
    </source>
</evidence>
<feature type="repeat" description="CSPG" evidence="10">
    <location>
        <begin position="648"/>
        <end position="760"/>
    </location>
</feature>
<feature type="compositionally biased region" description="Basic and acidic residues" evidence="11">
    <location>
        <begin position="194"/>
        <end position="205"/>
    </location>
</feature>
<dbReference type="Pfam" id="PF03160">
    <property type="entry name" value="Calx-beta"/>
    <property type="match status" value="1"/>
</dbReference>
<feature type="repeat" description="CSPG" evidence="10">
    <location>
        <begin position="1633"/>
        <end position="1729"/>
    </location>
</feature>
<keyword evidence="9" id="KW-0325">Glycoprotein</keyword>
<dbReference type="GO" id="GO:0046872">
    <property type="term" value="F:metal ion binding"/>
    <property type="evidence" value="ECO:0007669"/>
    <property type="project" value="UniProtKB-KW"/>
</dbReference>
<feature type="repeat" description="CSPG" evidence="10">
    <location>
        <begin position="419"/>
        <end position="506"/>
    </location>
</feature>
<keyword evidence="3" id="KW-0479">Metal-binding</keyword>
<dbReference type="InterPro" id="IPR038081">
    <property type="entry name" value="CalX-like_sf"/>
</dbReference>
<dbReference type="InterPro" id="IPR051561">
    <property type="entry name" value="FRAS1_ECM"/>
</dbReference>
<dbReference type="SUPFAM" id="SSF141072">
    <property type="entry name" value="CalX-like"/>
    <property type="match status" value="1"/>
</dbReference>
<keyword evidence="4 12" id="KW-0732">Signal</keyword>
<dbReference type="Pfam" id="PF16184">
    <property type="entry name" value="Cadherin_3"/>
    <property type="match status" value="11"/>
</dbReference>
<dbReference type="PANTHER" id="PTHR45739:SF3">
    <property type="entry name" value="FRAS-RELATED EXTRACELLULAR MATRIX PROTEIN 1B PRECURSOR"/>
    <property type="match status" value="1"/>
</dbReference>
<comment type="caution">
    <text evidence="14">The sequence shown here is derived from an EMBL/GenBank/DDBJ whole genome shotgun (WGS) entry which is preliminary data.</text>
</comment>
<feature type="repeat" description="CSPG" evidence="10">
    <location>
        <begin position="1028"/>
        <end position="1130"/>
    </location>
</feature>
<dbReference type="OrthoDB" id="430044at2759"/>
<gene>
    <name evidence="14" type="ORF">MATL_G00027620</name>
</gene>
<feature type="region of interest" description="Disordered" evidence="11">
    <location>
        <begin position="1996"/>
        <end position="2039"/>
    </location>
</feature>
<dbReference type="GO" id="GO:0016020">
    <property type="term" value="C:membrane"/>
    <property type="evidence" value="ECO:0007669"/>
    <property type="project" value="UniProtKB-SubCell"/>
</dbReference>
<dbReference type="Pfam" id="PF19309">
    <property type="entry name" value="Frem_N"/>
    <property type="match status" value="1"/>
</dbReference>
<evidence type="ECO:0000313" key="15">
    <source>
        <dbReference type="Proteomes" id="UP001046870"/>
    </source>
</evidence>
<dbReference type="InterPro" id="IPR016186">
    <property type="entry name" value="C-type_lectin-like/link_sf"/>
</dbReference>
<name>A0A9D3QDP5_MEGAT</name>
<dbReference type="InterPro" id="IPR003644">
    <property type="entry name" value="Calx_beta"/>
</dbReference>
<dbReference type="CDD" id="cd03593">
    <property type="entry name" value="CLECT_NK_receptors_like"/>
    <property type="match status" value="1"/>
</dbReference>
<feature type="repeat" description="CSPG" evidence="10">
    <location>
        <begin position="1511"/>
        <end position="1601"/>
    </location>
</feature>
<keyword evidence="7" id="KW-0106">Calcium</keyword>
<reference evidence="14" key="1">
    <citation type="submission" date="2021-01" db="EMBL/GenBank/DDBJ databases">
        <authorList>
            <person name="Zahm M."/>
            <person name="Roques C."/>
            <person name="Cabau C."/>
            <person name="Klopp C."/>
            <person name="Donnadieu C."/>
            <person name="Jouanno E."/>
            <person name="Lampietro C."/>
            <person name="Louis A."/>
            <person name="Herpin A."/>
            <person name="Echchiki A."/>
            <person name="Berthelot C."/>
            <person name="Parey E."/>
            <person name="Roest-Crollius H."/>
            <person name="Braasch I."/>
            <person name="Postlethwait J."/>
            <person name="Bobe J."/>
            <person name="Montfort J."/>
            <person name="Bouchez O."/>
            <person name="Begum T."/>
            <person name="Mejri S."/>
            <person name="Adams A."/>
            <person name="Chen W.-J."/>
            <person name="Guiguen Y."/>
        </authorList>
    </citation>
    <scope>NUCLEOTIDE SEQUENCE</scope>
    <source>
        <strain evidence="14">YG-15Mar2019-1</strain>
        <tissue evidence="14">Brain</tissue>
    </source>
</reference>
<dbReference type="Pfam" id="PF00059">
    <property type="entry name" value="Lectin_C"/>
    <property type="match status" value="1"/>
</dbReference>
<evidence type="ECO:0000256" key="11">
    <source>
        <dbReference type="SAM" id="MobiDB-lite"/>
    </source>
</evidence>
<dbReference type="EMBL" id="JAFDVH010000002">
    <property type="protein sequence ID" value="KAG7487845.1"/>
    <property type="molecule type" value="Genomic_DNA"/>
</dbReference>
<feature type="repeat" description="CSPG" evidence="10">
    <location>
        <begin position="300"/>
        <end position="394"/>
    </location>
</feature>
<dbReference type="Proteomes" id="UP001046870">
    <property type="component" value="Chromosome 2"/>
</dbReference>
<feature type="repeat" description="CSPG" evidence="10">
    <location>
        <begin position="1151"/>
        <end position="1259"/>
    </location>
</feature>
<dbReference type="Gene3D" id="2.60.40.2030">
    <property type="match status" value="1"/>
</dbReference>
<dbReference type="InterPro" id="IPR033992">
    <property type="entry name" value="NKR-like_CTLD"/>
</dbReference>
<evidence type="ECO:0000256" key="7">
    <source>
        <dbReference type="ARBA" id="ARBA00022837"/>
    </source>
</evidence>
<evidence type="ECO:0000256" key="1">
    <source>
        <dbReference type="ARBA" id="ARBA00004167"/>
    </source>
</evidence>
<feature type="region of interest" description="Disordered" evidence="11">
    <location>
        <begin position="1854"/>
        <end position="1908"/>
    </location>
</feature>
<dbReference type="SUPFAM" id="SSF56436">
    <property type="entry name" value="C-type lectin-like"/>
    <property type="match status" value="1"/>
</dbReference>
<feature type="region of interest" description="Disordered" evidence="11">
    <location>
        <begin position="186"/>
        <end position="223"/>
    </location>
</feature>
<dbReference type="InterPro" id="IPR039005">
    <property type="entry name" value="CSPG_rpt"/>
</dbReference>
<keyword evidence="15" id="KW-1185">Reference proteome</keyword>
<comment type="subcellular location">
    <subcellularLocation>
        <location evidence="1">Membrane</location>
        <topology evidence="1">Single-pass membrane protein</topology>
    </subcellularLocation>
</comment>
<feature type="region of interest" description="Disordered" evidence="11">
    <location>
        <begin position="1938"/>
        <end position="1957"/>
    </location>
</feature>
<evidence type="ECO:0000256" key="4">
    <source>
        <dbReference type="ARBA" id="ARBA00022729"/>
    </source>
</evidence>
<evidence type="ECO:0000256" key="2">
    <source>
        <dbReference type="ARBA" id="ARBA00005529"/>
    </source>
</evidence>
<comment type="similarity">
    <text evidence="2">Belongs to the FRAS1 family.</text>
</comment>
<evidence type="ECO:0000256" key="9">
    <source>
        <dbReference type="ARBA" id="ARBA00023180"/>
    </source>
</evidence>
<dbReference type="GO" id="GO:0009653">
    <property type="term" value="P:anatomical structure morphogenesis"/>
    <property type="evidence" value="ECO:0007669"/>
    <property type="project" value="TreeGrafter"/>
</dbReference>
<evidence type="ECO:0000256" key="3">
    <source>
        <dbReference type="ARBA" id="ARBA00022723"/>
    </source>
</evidence>
<evidence type="ECO:0000256" key="5">
    <source>
        <dbReference type="ARBA" id="ARBA00022734"/>
    </source>
</evidence>
<feature type="repeat" description="CSPG" evidence="10">
    <location>
        <begin position="527"/>
        <end position="621"/>
    </location>
</feature>
<keyword evidence="8" id="KW-0130">Cell adhesion</keyword>
<dbReference type="SMART" id="SM00237">
    <property type="entry name" value="Calx_beta"/>
    <property type="match status" value="1"/>
</dbReference>
<dbReference type="InterPro" id="IPR016187">
    <property type="entry name" value="CTDL_fold"/>
</dbReference>
<feature type="compositionally biased region" description="Basic and acidic residues" evidence="11">
    <location>
        <begin position="1897"/>
        <end position="1908"/>
    </location>
</feature>
<feature type="repeat" description="CSPG" evidence="10">
    <location>
        <begin position="1398"/>
        <end position="1490"/>
    </location>
</feature>
<dbReference type="GO" id="GO:0007155">
    <property type="term" value="P:cell adhesion"/>
    <property type="evidence" value="ECO:0007669"/>
    <property type="project" value="UniProtKB-KW"/>
</dbReference>
<evidence type="ECO:0000256" key="8">
    <source>
        <dbReference type="ARBA" id="ARBA00022889"/>
    </source>
</evidence>
<sequence>MGELSVFSWVLPLLTALLTASSASWAQSLVKLNTGVQVSRGQSVYVTDKQLQFNILDEQDTCKVEVVLTEPVTQRVGKITPQMFNCHFLPDEVKYIHNGSPMLEEDTVMLRVYRFTDSETFIENLLLRVRVVEPQNSLVQFGSLPLVVPEFYGLSNAIDSRVLTFQSRPEVICTVRLLTSETKVPAAGQLVTEDPSKTPPTKEVEQPSVPVSGPRKGRQTVPCPGNKACAHGTKEVRFLKANCEEFLTSALKYQHLSPPSPQIDYVPIRVELRDQSSRALLEMENVWIPVLIHGAMQNQPPHAAFMSMFILEVDQFILTPLTTAALDAKDDETPQAQLVFSLTKPPSEGYITHLDDHTKPTTSFTWQDLNEMKIAYQPPNSSYAGRRTFEVEFQAIDSSFATSPPIMVHFSIRTAETNAPRVSWNMGLDLLEGQSRPITWENLQIVDNDNIEVVYLVAVDGPQHGRLSVRGGKGFMFKVRDLREGVVVYHHSDSDTTRDYIVFRITDGRHSIRHKFPINILPKDDTPPFLINNVAFEVEEGGSVLVEEYMLLASDLDSSDDYIVYQLVTLPRAGEIIKRSSSQQTSVPVKSFLQRDLFQGLIYYRHLGEEVFEDSFDFTLSDSHQPPNLSHRHTVVIHVSPVKDQLPVEVLGSVRSITVKETEIVHLTQGQLHFRDTESPDTDLMYFITQPCFSPTAIGLQDAGRLFYTDSTSSMTKDPTVPVLKSFTQHAVNHLKVGYMPPLEDIGPDPVFVQFVFSVSDQQGGTLSGLIFNITVTPVDNQSPEIFTNALRVEEGGGAFLTEEHLLVRDTDTREAQLRVRLHTAPRHGRLELQGLVLLEGDTFTLQDLRALRLRYIHDDSETVEDTIGLTATDGINSAHGGLSVQIQPVNDEPPLLGAGLRKGLTCKEGGRVQVTAEYLFATDADSEDARLTYMLARTPTYGELQRGQVAVDKFSQQDVLQGLIFYLHTGGEIGPSPVMDTVTLIVSDGEAGTLDSCCQGDAPPVPLHGSLPVYDLNITILPVNNQPPAISIGDMFSVDEGSSACLCGGMLGASDPDTVPDELIFFIETSPQHGFLENTLPTPGFEKSNAGLSVVSFSLSHLNSGYINYVQSQHQGVEPTVDQFVVSVSDGVHKSAPVPFYIIINPTNDEVPSLLLGNFTVMEGRMKDLSPDILDMVDLDAPPDTLTLTVLVPPAHGTLVNAVYGLEMGRYMDMGYKRLQQSLPVQSFTLQDLRQGMKIIYMHDDTETLKDAFTMQLTDGRHTVQGTARVRILPVNDEKPRLLKNAGLEVEAMDKRVISSVVLEAEDLDTPNNELYYVLSAIPKFGKLQLRTDAGWTVLGPNQNFTQEDVEMNRLWYFHTTLQGVKGHDSFRFILSDVDSESPSQSFFISLRTVQKGDIVLVTKQVTLMEGERVILTTDTLLATDSGGRAEELVYTVSIPPAHGHLHMVQNPGVPLHTFSQLDVAANRVCYTHDNSRLARQDSFSFVVSNGLSSKSGSVLFNVEHGDRIPPTLTSNKGLRLTEGTVMPISQDILELTDPDTAANNLTYTITQPPQYGRLLLRGQPLSRPRFAQDDINNLDLAYQHQSGPAQIDRFSFLPSDGTNRGFLLYGQLREEPVVFTIQVDHVDKTPPTLVTKRTPSTVENLQGGKQGIYITSRDLQASDPDSPNQELEFTILRPPHFGHLENALTGGYIKGRFTQKDLDQRAVRYIIDPDIEVTGDSFEFRVTDPAGNTMLPEVLELRWSRVELSATCFRVCENVGTLPVQVMRTGNSIDPAYVGIQAEEGTAKVGKDFTHSTAALIQFDPGVNVKSWNIYLKDDGLEENHEKFQVVLKAQKNTVLGQRQRATVEIVDPRGGSCDPEELRLEEGEELAPELPLPSVRRPPSQIPDPQIEGPLEKHPHPPRGDVPNRHPYVDNGEGELQDQAAWGPQRRQLTLRGSSAARVHSSGTEKKNEETTWMFHGMIPLRLEEKRPVHPVPVPQVHTDVEITPIWTWSGHTHPEDRAGEAPQGDSPSPSVSHRAGRKRKTGKATGGGCPPGWAPHGKNCYLLSPGTGSWSSAQHACSLLFNSHLTSVHSKSDMKWLWKLAGKQPFWIGLTGTSGQWAWTDGYPLSFSRLKESSSSDTQMQDGSGSSCVLVQSQRRWTPSSCTTGTEHRYICSAPARNI</sequence>
<feature type="repeat" description="CSPG" evidence="10">
    <location>
        <begin position="782"/>
        <end position="873"/>
    </location>
</feature>
<feature type="domain" description="C-type lectin" evidence="13">
    <location>
        <begin position="2044"/>
        <end position="2150"/>
    </location>
</feature>
<feature type="repeat" description="CSPG" evidence="10">
    <location>
        <begin position="1280"/>
        <end position="1377"/>
    </location>
</feature>
<dbReference type="GO" id="GO:0007154">
    <property type="term" value="P:cell communication"/>
    <property type="evidence" value="ECO:0007669"/>
    <property type="project" value="InterPro"/>
</dbReference>
<dbReference type="GO" id="GO:0030246">
    <property type="term" value="F:carbohydrate binding"/>
    <property type="evidence" value="ECO:0007669"/>
    <property type="project" value="UniProtKB-KW"/>
</dbReference>
<dbReference type="PROSITE" id="PS50041">
    <property type="entry name" value="C_TYPE_LECTIN_2"/>
    <property type="match status" value="1"/>
</dbReference>
<dbReference type="PANTHER" id="PTHR45739">
    <property type="entry name" value="MATRIX PROTEIN, PUTATIVE-RELATED"/>
    <property type="match status" value="1"/>
</dbReference>
<feature type="repeat" description="CSPG" evidence="10">
    <location>
        <begin position="894"/>
        <end position="988"/>
    </location>
</feature>
<keyword evidence="5" id="KW-0430">Lectin</keyword>
<accession>A0A9D3QDP5</accession>
<dbReference type="InterPro" id="IPR045658">
    <property type="entry name" value="FRAS1-rel_N"/>
</dbReference>